<dbReference type="Proteomes" id="UP000250275">
    <property type="component" value="Unassembled WGS sequence"/>
</dbReference>
<gene>
    <name evidence="2" type="ORF">WN48_10700</name>
</gene>
<reference evidence="2 3" key="1">
    <citation type="submission" date="2015-07" db="EMBL/GenBank/DDBJ databases">
        <title>The genome of Eufriesea mexicana.</title>
        <authorList>
            <person name="Pan H."/>
            <person name="Kapheim K."/>
        </authorList>
    </citation>
    <scope>NUCLEOTIDE SEQUENCE [LARGE SCALE GENOMIC DNA]</scope>
    <source>
        <strain evidence="2">0111107269</strain>
        <tissue evidence="2">Whole body</tissue>
    </source>
</reference>
<protein>
    <submittedName>
        <fullName evidence="2">Uncharacterized protein</fullName>
    </submittedName>
</protein>
<keyword evidence="3" id="KW-1185">Reference proteome</keyword>
<feature type="non-terminal residue" evidence="2">
    <location>
        <position position="162"/>
    </location>
</feature>
<organism evidence="2 3">
    <name type="scientific">Eufriesea mexicana</name>
    <dbReference type="NCBI Taxonomy" id="516756"/>
    <lineage>
        <taxon>Eukaryota</taxon>
        <taxon>Metazoa</taxon>
        <taxon>Ecdysozoa</taxon>
        <taxon>Arthropoda</taxon>
        <taxon>Hexapoda</taxon>
        <taxon>Insecta</taxon>
        <taxon>Pterygota</taxon>
        <taxon>Neoptera</taxon>
        <taxon>Endopterygota</taxon>
        <taxon>Hymenoptera</taxon>
        <taxon>Apocrita</taxon>
        <taxon>Aculeata</taxon>
        <taxon>Apoidea</taxon>
        <taxon>Anthophila</taxon>
        <taxon>Apidae</taxon>
        <taxon>Eufriesea</taxon>
    </lineage>
</organism>
<accession>A0A310S6C2</accession>
<sequence>KVVRIESPKAMASSGVHTVNKSKMEDKSTWRAHSVSISPVNKERVYVVTPQPVTEVTLKNDFEKQKNERRRENSRRTNESIVSDVNDNKNNISEFEAIEKAYQVLPQAVNNLAVASTGKENIPLWGIMEHEEFASLNLDENDDEIAEDVVDGPVLYSGHSKV</sequence>
<dbReference type="AlphaFoldDB" id="A0A310S6C2"/>
<evidence type="ECO:0000256" key="1">
    <source>
        <dbReference type="SAM" id="MobiDB-lite"/>
    </source>
</evidence>
<feature type="region of interest" description="Disordered" evidence="1">
    <location>
        <begin position="1"/>
        <end position="30"/>
    </location>
</feature>
<proteinExistence type="predicted"/>
<evidence type="ECO:0000313" key="2">
    <source>
        <dbReference type="EMBL" id="OAD53187.1"/>
    </source>
</evidence>
<dbReference type="EMBL" id="KQ768280">
    <property type="protein sequence ID" value="OAD53187.1"/>
    <property type="molecule type" value="Genomic_DNA"/>
</dbReference>
<feature type="non-terminal residue" evidence="2">
    <location>
        <position position="1"/>
    </location>
</feature>
<feature type="compositionally biased region" description="Basic and acidic residues" evidence="1">
    <location>
        <begin position="58"/>
        <end position="78"/>
    </location>
</feature>
<feature type="region of interest" description="Disordered" evidence="1">
    <location>
        <begin position="58"/>
        <end position="88"/>
    </location>
</feature>
<name>A0A310S6C2_9HYME</name>
<evidence type="ECO:0000313" key="3">
    <source>
        <dbReference type="Proteomes" id="UP000250275"/>
    </source>
</evidence>
<dbReference type="OrthoDB" id="6630523at2759"/>